<dbReference type="PANTHER" id="PTHR43908:SF3">
    <property type="entry name" value="AT29763P-RELATED"/>
    <property type="match status" value="1"/>
</dbReference>
<evidence type="ECO:0000259" key="1">
    <source>
        <dbReference type="PROSITE" id="PS50076"/>
    </source>
</evidence>
<dbReference type="RefSeq" id="XP_003073790.1">
    <property type="nucleotide sequence ID" value="XM_003073744.1"/>
</dbReference>
<dbReference type="CDD" id="cd06257">
    <property type="entry name" value="DnaJ"/>
    <property type="match status" value="1"/>
</dbReference>
<dbReference type="InterPro" id="IPR036869">
    <property type="entry name" value="J_dom_sf"/>
</dbReference>
<accession>E0S9P5</accession>
<dbReference type="GO" id="GO:0030544">
    <property type="term" value="F:Hsp70 protein binding"/>
    <property type="evidence" value="ECO:0007669"/>
    <property type="project" value="TreeGrafter"/>
</dbReference>
<keyword evidence="3" id="KW-1185">Reference proteome</keyword>
<evidence type="ECO:0000313" key="2">
    <source>
        <dbReference type="EMBL" id="ADM12430.1"/>
    </source>
</evidence>
<dbReference type="VEuPathDB" id="MicrosporidiaDB:Eint_101040"/>
<feature type="domain" description="J" evidence="1">
    <location>
        <begin position="62"/>
        <end position="126"/>
    </location>
</feature>
<dbReference type="PROSITE" id="PS50076">
    <property type="entry name" value="DNAJ_2"/>
    <property type="match status" value="1"/>
</dbReference>
<dbReference type="EMBL" id="CP001951">
    <property type="protein sequence ID" value="ADM12430.1"/>
    <property type="molecule type" value="Genomic_DNA"/>
</dbReference>
<dbReference type="AlphaFoldDB" id="E0S9P5"/>
<sequence>MDYSEAARSCLSRKDYSGYLENAKKQYELTGSPEDKREMEKATRTLSLHKDIEAFLKKKSEDYYDILGVPKNATQAEIKRAFNTLIMKFHPDKTGMDESSAVSGIIQNAYSTLGNPEKRRKYDMAREAPTFRASPRFSTPEDVMPNVFFNAFHSQGYQESFVYSNDFYEYLYSQMYRRFDHRRRPPTANDPDTQKILTFLVIIMLVLMAM</sequence>
<dbReference type="GeneID" id="9699495"/>
<dbReference type="SUPFAM" id="SSF46565">
    <property type="entry name" value="Chaperone J-domain"/>
    <property type="match status" value="1"/>
</dbReference>
<dbReference type="SMART" id="SM00271">
    <property type="entry name" value="DnaJ"/>
    <property type="match status" value="1"/>
</dbReference>
<dbReference type="Gene3D" id="1.10.287.110">
    <property type="entry name" value="DnaJ domain"/>
    <property type="match status" value="1"/>
</dbReference>
<dbReference type="PRINTS" id="PR00625">
    <property type="entry name" value="JDOMAIN"/>
</dbReference>
<evidence type="ECO:0000313" key="3">
    <source>
        <dbReference type="Proteomes" id="UP000002313"/>
    </source>
</evidence>
<dbReference type="HOGENOM" id="CLU_107282_0_0_1"/>
<dbReference type="Pfam" id="PF00226">
    <property type="entry name" value="DnaJ"/>
    <property type="match status" value="1"/>
</dbReference>
<reference evidence="2 3" key="1">
    <citation type="journal article" date="2010" name="Nat. Commun.">
        <title>The complete sequence of the smallest known nuclear genome from the microsporidian Encephalitozoon intestinalis.</title>
        <authorList>
            <person name="Corradi N."/>
            <person name="Pombert J.-F."/>
            <person name="Farinelli L."/>
            <person name="Didier E.S."/>
            <person name="Keeling P.J."/>
        </authorList>
    </citation>
    <scope>NUCLEOTIDE SEQUENCE [LARGE SCALE GENOMIC DNA]</scope>
    <source>
        <strain evidence="2 3">ATCC 50506</strain>
    </source>
</reference>
<dbReference type="OrthoDB" id="2190572at2759"/>
<dbReference type="Proteomes" id="UP000002313">
    <property type="component" value="Chromosome X"/>
</dbReference>
<proteinExistence type="predicted"/>
<name>E0S9P5_ENCIT</name>
<dbReference type="PANTHER" id="PTHR43908">
    <property type="entry name" value="AT29763P-RELATED"/>
    <property type="match status" value="1"/>
</dbReference>
<gene>
    <name evidence="2" type="ORF">Eint_101040</name>
</gene>
<dbReference type="GO" id="GO:0071218">
    <property type="term" value="P:cellular response to misfolded protein"/>
    <property type="evidence" value="ECO:0007669"/>
    <property type="project" value="TreeGrafter"/>
</dbReference>
<dbReference type="InterPro" id="IPR001623">
    <property type="entry name" value="DnaJ_domain"/>
</dbReference>
<reference evidence="2 3" key="2">
    <citation type="journal article" date="2012" name="Proc. Natl. Acad. Sci. U.S.A.">
        <title>Gain and loss of multiple functionally related, horizontally transferred genes in the reduced genomes of two microsporidian parasites.</title>
        <authorList>
            <person name="Pombert J.-F."/>
            <person name="Selman M."/>
            <person name="Burki F."/>
            <person name="Bardell F.T."/>
            <person name="Farinelli L."/>
            <person name="Solter L.F."/>
            <person name="Whitman D.W."/>
            <person name="Weiss L.M."/>
            <person name="Corradi N."/>
            <person name="Keeling P.J."/>
        </authorList>
    </citation>
    <scope>NUCLEOTIDE SEQUENCE [LARGE SCALE GENOMIC DNA]</scope>
    <source>
        <strain evidence="2 3">ATCC 50506</strain>
    </source>
</reference>
<dbReference type="InterPro" id="IPR051100">
    <property type="entry name" value="DnaJ_subfamily_B/C"/>
</dbReference>
<protein>
    <submittedName>
        <fullName evidence="2">DnaJ-like protein</fullName>
    </submittedName>
</protein>
<organism evidence="2 3">
    <name type="scientific">Encephalitozoon intestinalis (strain ATCC 50506)</name>
    <name type="common">Microsporidian parasite</name>
    <name type="synonym">Septata intestinalis</name>
    <dbReference type="NCBI Taxonomy" id="876142"/>
    <lineage>
        <taxon>Eukaryota</taxon>
        <taxon>Fungi</taxon>
        <taxon>Fungi incertae sedis</taxon>
        <taxon>Microsporidia</taxon>
        <taxon>Unikaryonidae</taxon>
        <taxon>Encephalitozoon</taxon>
    </lineage>
</organism>
<dbReference type="GO" id="GO:0005789">
    <property type="term" value="C:endoplasmic reticulum membrane"/>
    <property type="evidence" value="ECO:0007669"/>
    <property type="project" value="TreeGrafter"/>
</dbReference>
<dbReference type="KEGG" id="ein:Eint_101040"/>